<evidence type="ECO:0000313" key="3">
    <source>
        <dbReference type="EMBL" id="GAA4386022.1"/>
    </source>
</evidence>
<dbReference type="InterPro" id="IPR009003">
    <property type="entry name" value="Peptidase_S1_PA"/>
</dbReference>
<feature type="region of interest" description="Disordered" evidence="1">
    <location>
        <begin position="57"/>
        <end position="84"/>
    </location>
</feature>
<keyword evidence="4" id="KW-1185">Reference proteome</keyword>
<evidence type="ECO:0000256" key="2">
    <source>
        <dbReference type="SAM" id="SignalP"/>
    </source>
</evidence>
<feature type="signal peptide" evidence="2">
    <location>
        <begin position="1"/>
        <end position="22"/>
    </location>
</feature>
<reference evidence="4" key="1">
    <citation type="journal article" date="2019" name="Int. J. Syst. Evol. Microbiol.">
        <title>The Global Catalogue of Microorganisms (GCM) 10K type strain sequencing project: providing services to taxonomists for standard genome sequencing and annotation.</title>
        <authorList>
            <consortium name="The Broad Institute Genomics Platform"/>
            <consortium name="The Broad Institute Genome Sequencing Center for Infectious Disease"/>
            <person name="Wu L."/>
            <person name="Ma J."/>
        </authorList>
    </citation>
    <scope>NUCLEOTIDE SEQUENCE [LARGE SCALE GENOMIC DNA]</scope>
    <source>
        <strain evidence="4">JCM 17688</strain>
    </source>
</reference>
<evidence type="ECO:0008006" key="5">
    <source>
        <dbReference type="Google" id="ProtNLM"/>
    </source>
</evidence>
<sequence>MRLRHAATAVLTAAVLATSACGGEAVPAPATHAPGNGAAAAMNSDAAAAVSILAGGQSGAGTTPTPAESGAPEAGSTTTDGATVPMPPGPWVAWTSGSGIVSSGSTGDEPGMGVSIYTPSSATEAEQCTIGWPVIGQNGSAAGTVGYLTAGHCVGAQGATVYMKTTDGEQISLEPFAAAVNSPVGDGTRNADGTAADAGIIYLPPAIQHAGEFRGTVAPGIGIVGGLSVSQVRALGDGTPVCMMGGHVGLVCGTLTDTTASDFGVHLPAVHGDSGSGVFVVDPAGHAYAIGLLSSGDTVEDNRATYLAPILDRWSLNLGLS</sequence>
<proteinExistence type="predicted"/>
<evidence type="ECO:0000313" key="4">
    <source>
        <dbReference type="Proteomes" id="UP001500635"/>
    </source>
</evidence>
<name>A0ABP8J6M7_9ACTN</name>
<organism evidence="3 4">
    <name type="scientific">Tsukamurella soli</name>
    <dbReference type="NCBI Taxonomy" id="644556"/>
    <lineage>
        <taxon>Bacteria</taxon>
        <taxon>Bacillati</taxon>
        <taxon>Actinomycetota</taxon>
        <taxon>Actinomycetes</taxon>
        <taxon>Mycobacteriales</taxon>
        <taxon>Tsukamurellaceae</taxon>
        <taxon>Tsukamurella</taxon>
    </lineage>
</organism>
<keyword evidence="2" id="KW-0732">Signal</keyword>
<evidence type="ECO:0000256" key="1">
    <source>
        <dbReference type="SAM" id="MobiDB-lite"/>
    </source>
</evidence>
<protein>
    <recommendedName>
        <fullName evidence="5">Trypsin</fullName>
    </recommendedName>
</protein>
<dbReference type="InterPro" id="IPR043504">
    <property type="entry name" value="Peptidase_S1_PA_chymotrypsin"/>
</dbReference>
<dbReference type="EMBL" id="BAABFR010000008">
    <property type="protein sequence ID" value="GAA4386022.1"/>
    <property type="molecule type" value="Genomic_DNA"/>
</dbReference>
<gene>
    <name evidence="3" type="ORF">GCM10023147_08690</name>
</gene>
<comment type="caution">
    <text evidence="3">The sequence shown here is derived from an EMBL/GenBank/DDBJ whole genome shotgun (WGS) entry which is preliminary data.</text>
</comment>
<dbReference type="PROSITE" id="PS51257">
    <property type="entry name" value="PROKAR_LIPOPROTEIN"/>
    <property type="match status" value="1"/>
</dbReference>
<dbReference type="Gene3D" id="2.40.10.10">
    <property type="entry name" value="Trypsin-like serine proteases"/>
    <property type="match status" value="2"/>
</dbReference>
<feature type="chain" id="PRO_5045041076" description="Trypsin" evidence="2">
    <location>
        <begin position="23"/>
        <end position="321"/>
    </location>
</feature>
<dbReference type="Proteomes" id="UP001500635">
    <property type="component" value="Unassembled WGS sequence"/>
</dbReference>
<dbReference type="SUPFAM" id="SSF50494">
    <property type="entry name" value="Trypsin-like serine proteases"/>
    <property type="match status" value="1"/>
</dbReference>
<accession>A0ABP8J6M7</accession>